<dbReference type="AlphaFoldDB" id="A0AAV5A7H9"/>
<dbReference type="EMBL" id="BPWL01000005">
    <property type="protein sequence ID" value="GJJ10574.1"/>
    <property type="molecule type" value="Genomic_DNA"/>
</dbReference>
<name>A0AAV5A7H9_9AGAM</name>
<proteinExistence type="predicted"/>
<comment type="caution">
    <text evidence="1">The sequence shown here is derived from an EMBL/GenBank/DDBJ whole genome shotgun (WGS) entry which is preliminary data.</text>
</comment>
<dbReference type="CDD" id="cd23432">
    <property type="entry name" value="beta-trefoil_Ricin_EndoBetaGal-like"/>
    <property type="match status" value="1"/>
</dbReference>
<accession>A0AAV5A7H9</accession>
<gene>
    <name evidence="1" type="ORF">Clacol_004801</name>
</gene>
<dbReference type="SUPFAM" id="SSF50370">
    <property type="entry name" value="Ricin B-like lectins"/>
    <property type="match status" value="1"/>
</dbReference>
<keyword evidence="2" id="KW-1185">Reference proteome</keyword>
<dbReference type="Proteomes" id="UP001050691">
    <property type="component" value="Unassembled WGS sequence"/>
</dbReference>
<protein>
    <submittedName>
        <fullName evidence="1">Uncharacterized protein</fullName>
    </submittedName>
</protein>
<dbReference type="Gene3D" id="2.80.10.50">
    <property type="match status" value="1"/>
</dbReference>
<evidence type="ECO:0000313" key="2">
    <source>
        <dbReference type="Proteomes" id="UP001050691"/>
    </source>
</evidence>
<sequence>MTTVTSLKYSADSSFKIESPGTNKYVTIQDGAIKIQASAAGDSAALWQYSLDTGAVKNVATGLYIGKDGSGFTASSSPHSWTILDNGDGTYSFQATGSAHLATYSSGADALSLSANKSGGHTWKIVMA</sequence>
<dbReference type="InterPro" id="IPR035992">
    <property type="entry name" value="Ricin_B-like_lectins"/>
</dbReference>
<reference evidence="1" key="1">
    <citation type="submission" date="2021-10" db="EMBL/GenBank/DDBJ databases">
        <title>De novo Genome Assembly of Clathrus columnatus (Basidiomycota, Fungi) Using Illumina and Nanopore Sequence Data.</title>
        <authorList>
            <person name="Ogiso-Tanaka E."/>
            <person name="Itagaki H."/>
            <person name="Hosoya T."/>
            <person name="Hosaka K."/>
        </authorList>
    </citation>
    <scope>NUCLEOTIDE SEQUENCE</scope>
    <source>
        <strain evidence="1">MO-923</strain>
    </source>
</reference>
<organism evidence="1 2">
    <name type="scientific">Clathrus columnatus</name>
    <dbReference type="NCBI Taxonomy" id="1419009"/>
    <lineage>
        <taxon>Eukaryota</taxon>
        <taxon>Fungi</taxon>
        <taxon>Dikarya</taxon>
        <taxon>Basidiomycota</taxon>
        <taxon>Agaricomycotina</taxon>
        <taxon>Agaricomycetes</taxon>
        <taxon>Phallomycetidae</taxon>
        <taxon>Phallales</taxon>
        <taxon>Clathraceae</taxon>
        <taxon>Clathrus</taxon>
    </lineage>
</organism>
<evidence type="ECO:0000313" key="1">
    <source>
        <dbReference type="EMBL" id="GJJ10574.1"/>
    </source>
</evidence>